<dbReference type="RefSeq" id="WP_065077362.1">
    <property type="nucleotide sequence ID" value="NZ_LROS01000010.1"/>
</dbReference>
<evidence type="ECO:0000256" key="1">
    <source>
        <dbReference type="SAM" id="Phobius"/>
    </source>
</evidence>
<evidence type="ECO:0000313" key="2">
    <source>
        <dbReference type="EMBL" id="OBR95155.1"/>
    </source>
</evidence>
<keyword evidence="3" id="KW-1185">Reference proteome</keyword>
<reference evidence="2 3" key="1">
    <citation type="journal article" date="2012" name="Front. Microbiol.">
        <title>Draft Genome Sequence of the Virulent Strain 01-B526 of the Fish Pathogen Aeromonas salmonicida.</title>
        <authorList>
            <person name="Charette S.J."/>
            <person name="Brochu F."/>
            <person name="Boyle B."/>
            <person name="Filion G."/>
            <person name="Tanaka K.H."/>
            <person name="Derome N."/>
        </authorList>
    </citation>
    <scope>NUCLEOTIDE SEQUENCE [LARGE SCALE GENOMIC DNA]</scope>
    <source>
        <strain evidence="2 3">P11</strain>
    </source>
</reference>
<dbReference type="Proteomes" id="UP000093954">
    <property type="component" value="Unassembled WGS sequence"/>
</dbReference>
<keyword evidence="1" id="KW-1133">Transmembrane helix</keyword>
<sequence length="70" mass="8238">MIKKIINKIRKNFFAQVISKNPKLQIIFNSVIMLALTIFLIFTFISYKTLKDSYNNETIGFLTKILTYTE</sequence>
<name>A0A1A6AYP6_9CLOT</name>
<dbReference type="AlphaFoldDB" id="A0A1A6AYP6"/>
<gene>
    <name evidence="2" type="ORF">CLRAG_09930</name>
</gene>
<accession>A0A1A6AYP6</accession>
<dbReference type="EMBL" id="LROS01000010">
    <property type="protein sequence ID" value="OBR95155.1"/>
    <property type="molecule type" value="Genomic_DNA"/>
</dbReference>
<protein>
    <submittedName>
        <fullName evidence="2">Uncharacterized protein</fullName>
    </submittedName>
</protein>
<keyword evidence="1" id="KW-0472">Membrane</keyword>
<keyword evidence="1" id="KW-0812">Transmembrane</keyword>
<proteinExistence type="predicted"/>
<feature type="transmembrane region" description="Helical" evidence="1">
    <location>
        <begin position="26"/>
        <end position="47"/>
    </location>
</feature>
<organism evidence="2 3">
    <name type="scientific">Clostridium ragsdalei P11</name>
    <dbReference type="NCBI Taxonomy" id="1353534"/>
    <lineage>
        <taxon>Bacteria</taxon>
        <taxon>Bacillati</taxon>
        <taxon>Bacillota</taxon>
        <taxon>Clostridia</taxon>
        <taxon>Eubacteriales</taxon>
        <taxon>Clostridiaceae</taxon>
        <taxon>Clostridium</taxon>
    </lineage>
</organism>
<dbReference type="PATRIC" id="fig|1353534.3.peg.1011"/>
<comment type="caution">
    <text evidence="2">The sequence shown here is derived from an EMBL/GenBank/DDBJ whole genome shotgun (WGS) entry which is preliminary data.</text>
</comment>
<evidence type="ECO:0000313" key="3">
    <source>
        <dbReference type="Proteomes" id="UP000093954"/>
    </source>
</evidence>